<dbReference type="PANTHER" id="PTHR22834:SF20">
    <property type="entry name" value="SH3 DOMAIN-CONTAINING PROTEIN"/>
    <property type="match status" value="1"/>
</dbReference>
<name>A0AAF0EL37_9BASI</name>
<dbReference type="SUPFAM" id="SSF48065">
    <property type="entry name" value="DBL homology domain (DH-domain)"/>
    <property type="match status" value="1"/>
</dbReference>
<protein>
    <recommendedName>
        <fullName evidence="2">DH domain-containing protein</fullName>
    </recommendedName>
</protein>
<feature type="compositionally biased region" description="Polar residues" evidence="1">
    <location>
        <begin position="445"/>
        <end position="454"/>
    </location>
</feature>
<dbReference type="CDD" id="cd03359">
    <property type="entry name" value="LbH_Dynactin_5"/>
    <property type="match status" value="1"/>
</dbReference>
<dbReference type="Pfam" id="PF00621">
    <property type="entry name" value="RhoGEF"/>
    <property type="match status" value="1"/>
</dbReference>
<evidence type="ECO:0000313" key="4">
    <source>
        <dbReference type="Proteomes" id="UP001214415"/>
    </source>
</evidence>
<dbReference type="InterPro" id="IPR047125">
    <property type="entry name" value="DCTN5"/>
</dbReference>
<feature type="region of interest" description="Disordered" evidence="1">
    <location>
        <begin position="1"/>
        <end position="203"/>
    </location>
</feature>
<gene>
    <name evidence="3" type="ORF">MEQU1_003409</name>
</gene>
<dbReference type="GO" id="GO:0032955">
    <property type="term" value="P:regulation of division septum assembly"/>
    <property type="evidence" value="ECO:0007669"/>
    <property type="project" value="TreeGrafter"/>
</dbReference>
<dbReference type="SUPFAM" id="SSF103657">
    <property type="entry name" value="BAR/IMD domain-like"/>
    <property type="match status" value="1"/>
</dbReference>
<feature type="compositionally biased region" description="Low complexity" evidence="1">
    <location>
        <begin position="293"/>
        <end position="306"/>
    </location>
</feature>
<dbReference type="InterPro" id="IPR000219">
    <property type="entry name" value="DH_dom"/>
</dbReference>
<feature type="compositionally biased region" description="Basic and acidic residues" evidence="1">
    <location>
        <begin position="121"/>
        <end position="133"/>
    </location>
</feature>
<dbReference type="SMART" id="SM00325">
    <property type="entry name" value="RhoGEF"/>
    <property type="match status" value="1"/>
</dbReference>
<sequence length="1231" mass="132414">MQARAAPSSARASDAPWSSAYTGTTRQPEQPPAQRRTRPVASAAPSTHAPTRPTRPTLGVPMMSPVDLSSDIPYLRDDMSPHLASPPIAAPLPSAEAQHTPSLAYTGHTPSVSPATQAAPRLREVRSTPRLRSESPQPLPDALERVRQRTAYHAQALHRARDASRVGTTWMDDHSPLPTPPPVSEWREGEGRRSPPLSLPASMGLGLSVSSTALHELQSPMMSELSLSEAEDRGTPDSGVAGTYASRGRSAESAMRPKLSSRGPSPAPPSLRRRISSSLLPGRRSRATPEPPLSAGLSPLSPLSSPVHDVDVMHRTGPVPQTKRSNSNIRRLFRHGADEAEAHAQRPPVRVSPVVRPPTPVEKSPRGMAMQDWPEMPNPYATPVSAAPPVFLPTTPSGGRQRQHLLNELAETEQTYASDLGIVQNVYLAQARRHAGLRPLPPGAPSSSHASLPTSPDVPPRSLSSLSTEREHVLGLLPSSSSASLSPPLSVTDIHVIFAGLGPCYALATEMSAMLSAAARAQCTVSRVFMEKIGAIEQAFSLYCARHEAAVSRLADITAKSPIAAQFLQECDEMARPYTSAWDLPSLLIKPVQRVLKYPLFLHSILEQTSNDDPEYVALQQALQQIQGVADRINESKKRMDVVGQHGFEPPSAPRAAFRRPVAGGALRKTKGPSSEGPLTNDEAQYHTLVARLEMTEQQLAQLAQYCALWTKSVRDMYRAELFVIAAWIAVYEGSRVYEHRAALERLMQFRVFVEQRLLGHVCEQLEHSVQRTVHAKIGAALQLVERPKMVVLNRSAKEAEYRKYLAERARRAGAQPSAGATAFLSMHMQLVDEIPTLLRGLDLVLQHCVLALSQVQATFHGVVADQLEQYCTQYLPTVMTPTSSNSASSARFPDVPGSPANTSSSVGPGTVPSHSALWTAHSESGAYLNHALPETPSKSLATLHAGPDISTMATTHSVLDESLCTATPHPPRSVYPDPNVPMENTPTAMHTWSNAPGKNNVPPISIETATPRASLPVLDLSLDGSGDVEVIVLGAMPRAAAPPEAPAGEYIRTASTGNKISRRCAIYGASNIVLGGKCLIEHRATLRGDLTRVSRTQGSQSSVALVTGRYVCVGEGSTLRPPAKTYQGVFSYFPMRIGDYVRIGAHSVIEAAQIGSHVAIGERCIVGRFCIVRDGAQILDGAVLAPHTVVPSHCVFGGSPARRVGTLPESFAESLEPALRTAYQAIVVPR</sequence>
<feature type="region of interest" description="Disordered" evidence="1">
    <location>
        <begin position="437"/>
        <end position="465"/>
    </location>
</feature>
<dbReference type="AlphaFoldDB" id="A0AAF0EL37"/>
<proteinExistence type="predicted"/>
<accession>A0AAF0EL37</accession>
<organism evidence="3 4">
    <name type="scientific">Malassezia equina</name>
    <dbReference type="NCBI Taxonomy" id="1381935"/>
    <lineage>
        <taxon>Eukaryota</taxon>
        <taxon>Fungi</taxon>
        <taxon>Dikarya</taxon>
        <taxon>Basidiomycota</taxon>
        <taxon>Ustilaginomycotina</taxon>
        <taxon>Malasseziomycetes</taxon>
        <taxon>Malasseziales</taxon>
        <taxon>Malasseziaceae</taxon>
        <taxon>Malassezia</taxon>
    </lineage>
</organism>
<dbReference type="Pfam" id="PF21711">
    <property type="entry name" value="DCTN5"/>
    <property type="match status" value="1"/>
</dbReference>
<feature type="compositionally biased region" description="Low complexity" evidence="1">
    <location>
        <begin position="1"/>
        <end position="20"/>
    </location>
</feature>
<dbReference type="InterPro" id="IPR051492">
    <property type="entry name" value="Dynamin-Rho_GEF"/>
</dbReference>
<evidence type="ECO:0000259" key="2">
    <source>
        <dbReference type="PROSITE" id="PS50010"/>
    </source>
</evidence>
<feature type="compositionally biased region" description="Polar residues" evidence="1">
    <location>
        <begin position="99"/>
        <end position="116"/>
    </location>
</feature>
<evidence type="ECO:0000313" key="3">
    <source>
        <dbReference type="EMBL" id="WFD24706.1"/>
    </source>
</evidence>
<dbReference type="Gene3D" id="1.20.900.10">
    <property type="entry name" value="Dbl homology (DH) domain"/>
    <property type="match status" value="1"/>
</dbReference>
<dbReference type="GO" id="GO:0005085">
    <property type="term" value="F:guanyl-nucleotide exchange factor activity"/>
    <property type="evidence" value="ECO:0007669"/>
    <property type="project" value="InterPro"/>
</dbReference>
<dbReference type="Gene3D" id="2.160.10.10">
    <property type="entry name" value="Hexapeptide repeat proteins"/>
    <property type="match status" value="1"/>
</dbReference>
<dbReference type="GO" id="GO:0005737">
    <property type="term" value="C:cytoplasm"/>
    <property type="evidence" value="ECO:0007669"/>
    <property type="project" value="TreeGrafter"/>
</dbReference>
<dbReference type="PROSITE" id="PS50010">
    <property type="entry name" value="DH_2"/>
    <property type="match status" value="1"/>
</dbReference>
<evidence type="ECO:0000256" key="1">
    <source>
        <dbReference type="SAM" id="MobiDB-lite"/>
    </source>
</evidence>
<dbReference type="GO" id="GO:0031991">
    <property type="term" value="P:regulation of actomyosin contractile ring contraction"/>
    <property type="evidence" value="ECO:0007669"/>
    <property type="project" value="TreeGrafter"/>
</dbReference>
<feature type="region of interest" description="Disordered" evidence="1">
    <location>
        <begin position="221"/>
        <end position="328"/>
    </location>
</feature>
<dbReference type="EMBL" id="CP119906">
    <property type="protein sequence ID" value="WFD24706.1"/>
    <property type="molecule type" value="Genomic_DNA"/>
</dbReference>
<keyword evidence="4" id="KW-1185">Reference proteome</keyword>
<dbReference type="PANTHER" id="PTHR22834">
    <property type="entry name" value="NUCLEAR FUSION PROTEIN FUS2"/>
    <property type="match status" value="1"/>
</dbReference>
<feature type="region of interest" description="Disordered" evidence="1">
    <location>
        <begin position="883"/>
        <end position="916"/>
    </location>
</feature>
<dbReference type="InterPro" id="IPR011004">
    <property type="entry name" value="Trimer_LpxA-like_sf"/>
</dbReference>
<reference evidence="3" key="1">
    <citation type="submission" date="2023-03" db="EMBL/GenBank/DDBJ databases">
        <title>Mating type loci evolution in Malassezia.</title>
        <authorList>
            <person name="Coelho M.A."/>
        </authorList>
    </citation>
    <scope>NUCLEOTIDE SEQUENCE</scope>
    <source>
        <strain evidence="3">CBS 12830</strain>
    </source>
</reference>
<feature type="domain" description="DH" evidence="2">
    <location>
        <begin position="401"/>
        <end position="636"/>
    </location>
</feature>
<feature type="compositionally biased region" description="Low complexity" evidence="1">
    <location>
        <begin position="81"/>
        <end position="97"/>
    </location>
</feature>
<feature type="region of interest" description="Disordered" evidence="1">
    <location>
        <begin position="340"/>
        <end position="369"/>
    </location>
</feature>
<dbReference type="InterPro" id="IPR035899">
    <property type="entry name" value="DBL_dom_sf"/>
</dbReference>
<dbReference type="SUPFAM" id="SSF51161">
    <property type="entry name" value="Trimeric LpxA-like enzymes"/>
    <property type="match status" value="1"/>
</dbReference>
<dbReference type="InterPro" id="IPR027267">
    <property type="entry name" value="AH/BAR_dom_sf"/>
</dbReference>
<dbReference type="Gene3D" id="1.20.1270.60">
    <property type="entry name" value="Arfaptin homology (AH) domain/BAR domain"/>
    <property type="match status" value="1"/>
</dbReference>
<dbReference type="Proteomes" id="UP001214415">
    <property type="component" value="Chromosome 7"/>
</dbReference>